<dbReference type="EMBL" id="JAXQNO010000021">
    <property type="protein sequence ID" value="KAK4769315.1"/>
    <property type="molecule type" value="Genomic_DNA"/>
</dbReference>
<evidence type="ECO:0000313" key="8">
    <source>
        <dbReference type="EMBL" id="KAK4769315.1"/>
    </source>
</evidence>
<keyword evidence="5" id="KW-0539">Nucleus</keyword>
<dbReference type="InterPro" id="IPR000048">
    <property type="entry name" value="IQ_motif_EF-hand-BS"/>
</dbReference>
<dbReference type="PROSITE" id="PS50096">
    <property type="entry name" value="IQ"/>
    <property type="match status" value="1"/>
</dbReference>
<evidence type="ECO:0000256" key="4">
    <source>
        <dbReference type="ARBA" id="ARBA00022860"/>
    </source>
</evidence>
<keyword evidence="3" id="KW-0963">Cytoplasm</keyword>
<keyword evidence="7" id="KW-0812">Transmembrane</keyword>
<keyword evidence="4" id="KW-0112">Calmodulin-binding</keyword>
<accession>A0AAN7KT33</accession>
<dbReference type="AlphaFoldDB" id="A0AAN7KT33"/>
<evidence type="ECO:0000256" key="7">
    <source>
        <dbReference type="SAM" id="Phobius"/>
    </source>
</evidence>
<keyword evidence="7" id="KW-1133">Transmembrane helix</keyword>
<organism evidence="8 9">
    <name type="scientific">Trapa natans</name>
    <name type="common">Water chestnut</name>
    <dbReference type="NCBI Taxonomy" id="22666"/>
    <lineage>
        <taxon>Eukaryota</taxon>
        <taxon>Viridiplantae</taxon>
        <taxon>Streptophyta</taxon>
        <taxon>Embryophyta</taxon>
        <taxon>Tracheophyta</taxon>
        <taxon>Spermatophyta</taxon>
        <taxon>Magnoliopsida</taxon>
        <taxon>eudicotyledons</taxon>
        <taxon>Gunneridae</taxon>
        <taxon>Pentapetalae</taxon>
        <taxon>rosids</taxon>
        <taxon>malvids</taxon>
        <taxon>Myrtales</taxon>
        <taxon>Lythraceae</taxon>
        <taxon>Trapa</taxon>
    </lineage>
</organism>
<evidence type="ECO:0000256" key="6">
    <source>
        <dbReference type="SAM" id="MobiDB-lite"/>
    </source>
</evidence>
<keyword evidence="9" id="KW-1185">Reference proteome</keyword>
<sequence>MGAFASTPGYRLVHLESDEESNSSSSVRVNEESSGGVEPSSVESEAATKVQKVYRGYRTRRRLADSAVLAEELWWNVIDYARLNHSTISFFNFDKPETAASRWHRVLLNASKVGQGLSKDANAQKLAFQHWIEAIDPQHRYGHNLHVYYEKWCESDSGQPFFYWLDIGEGREVDLEDCPRSRLRKQCIKYLGPQEREQYEYILINGKIVHKNSRKLLDTNDGSHGAKWIFVVSTLHKLYVGEKKKGAFHHSSFLAGGATLAAGRLAVEHGIVKTISPHSGHYRPTNDSLESFLSFLKDNGVNVDEVRVIFFPCTAGKQVLVCILSFVCWFSTAIAVFLLFEY</sequence>
<dbReference type="GO" id="GO:0005737">
    <property type="term" value="C:cytoplasm"/>
    <property type="evidence" value="ECO:0007669"/>
    <property type="project" value="UniProtKB-SubCell"/>
</dbReference>
<dbReference type="InterPro" id="IPR044159">
    <property type="entry name" value="IQM"/>
</dbReference>
<protein>
    <recommendedName>
        <fullName evidence="10">IQ domain-containing protein IQM3-like</fullName>
    </recommendedName>
</protein>
<dbReference type="PANTHER" id="PTHR31250:SF10">
    <property type="entry name" value="IQ DOMAIN-CONTAINING PROTEIN IQM3"/>
    <property type="match status" value="1"/>
</dbReference>
<keyword evidence="7" id="KW-0472">Membrane</keyword>
<feature type="compositionally biased region" description="Low complexity" evidence="6">
    <location>
        <begin position="22"/>
        <end position="44"/>
    </location>
</feature>
<dbReference type="Proteomes" id="UP001346149">
    <property type="component" value="Unassembled WGS sequence"/>
</dbReference>
<feature type="region of interest" description="Disordered" evidence="6">
    <location>
        <begin position="15"/>
        <end position="44"/>
    </location>
</feature>
<evidence type="ECO:0000256" key="3">
    <source>
        <dbReference type="ARBA" id="ARBA00022490"/>
    </source>
</evidence>
<name>A0AAN7KT33_TRANT</name>
<evidence type="ECO:0008006" key="10">
    <source>
        <dbReference type="Google" id="ProtNLM"/>
    </source>
</evidence>
<evidence type="ECO:0000256" key="1">
    <source>
        <dbReference type="ARBA" id="ARBA00004123"/>
    </source>
</evidence>
<evidence type="ECO:0000256" key="2">
    <source>
        <dbReference type="ARBA" id="ARBA00004496"/>
    </source>
</evidence>
<dbReference type="GO" id="GO:0005516">
    <property type="term" value="F:calmodulin binding"/>
    <property type="evidence" value="ECO:0007669"/>
    <property type="project" value="UniProtKB-KW"/>
</dbReference>
<evidence type="ECO:0000256" key="5">
    <source>
        <dbReference type="ARBA" id="ARBA00023242"/>
    </source>
</evidence>
<comment type="caution">
    <text evidence="8">The sequence shown here is derived from an EMBL/GenBank/DDBJ whole genome shotgun (WGS) entry which is preliminary data.</text>
</comment>
<dbReference type="PANTHER" id="PTHR31250">
    <property type="entry name" value="IQ DOMAIN-CONTAINING PROTEIN IQM3"/>
    <property type="match status" value="1"/>
</dbReference>
<dbReference type="CDD" id="cd23767">
    <property type="entry name" value="IQCD"/>
    <property type="match status" value="1"/>
</dbReference>
<feature type="transmembrane region" description="Helical" evidence="7">
    <location>
        <begin position="318"/>
        <end position="340"/>
    </location>
</feature>
<proteinExistence type="predicted"/>
<gene>
    <name evidence="8" type="ORF">SAY86_027465</name>
</gene>
<evidence type="ECO:0000313" key="9">
    <source>
        <dbReference type="Proteomes" id="UP001346149"/>
    </source>
</evidence>
<dbReference type="GO" id="GO:0005634">
    <property type="term" value="C:nucleus"/>
    <property type="evidence" value="ECO:0007669"/>
    <property type="project" value="UniProtKB-SubCell"/>
</dbReference>
<comment type="subcellular location">
    <subcellularLocation>
        <location evidence="2">Cytoplasm</location>
    </subcellularLocation>
    <subcellularLocation>
        <location evidence="1">Nucleus</location>
    </subcellularLocation>
</comment>
<reference evidence="8 9" key="1">
    <citation type="journal article" date="2023" name="Hortic Res">
        <title>Pangenome of water caltrop reveals structural variations and asymmetric subgenome divergence after allopolyploidization.</title>
        <authorList>
            <person name="Zhang X."/>
            <person name="Chen Y."/>
            <person name="Wang L."/>
            <person name="Yuan Y."/>
            <person name="Fang M."/>
            <person name="Shi L."/>
            <person name="Lu R."/>
            <person name="Comes H.P."/>
            <person name="Ma Y."/>
            <person name="Chen Y."/>
            <person name="Huang G."/>
            <person name="Zhou Y."/>
            <person name="Zheng Z."/>
            <person name="Qiu Y."/>
        </authorList>
    </citation>
    <scope>NUCLEOTIDE SEQUENCE [LARGE SCALE GENOMIC DNA]</scope>
    <source>
        <strain evidence="8">F231</strain>
    </source>
</reference>
<dbReference type="Pfam" id="PF00612">
    <property type="entry name" value="IQ"/>
    <property type="match status" value="1"/>
</dbReference>